<sequence>MKKIISFLLLGVFPFLNAQVLPDLMPKTPNASQFTNYSKNNLGSPTISPLNTTNQSVRNQLLIAEVERNQQEQQMREKQAQALIDDALHSFPENYSLPSYGDEAGANYYRKAFEKLRNLSSADFSVKKAIFAIENAFYEETENYDEFESTIKQTGDFLREKMNELGYDSKSNLAKNFLLFQFFSDTLQIESKNLKHLPLTYDFEDYMGKDDWSKMFVKKLLETGKGQCNSLPQLYLILAEEIGAEANLALSPNHSYIKFQDDEKWKWYNVELTNGMLTTDAFILQSGYVKAEALQNKVYMHPLSKQQLQSHLYMNLALGYIGKYGYDEFVNEMISKALELNPSNVQAYLIKSNYATIKVKYALDRLGIGKENFDEIKQHPRAIQLYKNMIAQYNMVDKLGHQEMPPDEYQKWLASVKEESNKQQNIELKTKLNTIIPVKQ</sequence>
<feature type="signal peptide" evidence="2">
    <location>
        <begin position="1"/>
        <end position="18"/>
    </location>
</feature>
<dbReference type="OrthoDB" id="1041391at2"/>
<accession>A0A504JK22</accession>
<feature type="coiled-coil region" evidence="1">
    <location>
        <begin position="54"/>
        <end position="83"/>
    </location>
</feature>
<evidence type="ECO:0000313" key="3">
    <source>
        <dbReference type="EMBL" id="TPN87099.1"/>
    </source>
</evidence>
<gene>
    <name evidence="3" type="ORF">FHK87_05775</name>
</gene>
<comment type="caution">
    <text evidence="3">The sequence shown here is derived from an EMBL/GenBank/DDBJ whole genome shotgun (WGS) entry which is preliminary data.</text>
</comment>
<dbReference type="RefSeq" id="WP_140591268.1">
    <property type="nucleotide sequence ID" value="NZ_VFWZ01000002.1"/>
</dbReference>
<dbReference type="AlphaFoldDB" id="A0A504JK22"/>
<protein>
    <recommendedName>
        <fullName evidence="5">Tetratricopeptide repeat protein</fullName>
    </recommendedName>
</protein>
<evidence type="ECO:0000313" key="4">
    <source>
        <dbReference type="Proteomes" id="UP000315540"/>
    </source>
</evidence>
<keyword evidence="4" id="KW-1185">Reference proteome</keyword>
<proteinExistence type="predicted"/>
<feature type="chain" id="PRO_5021248739" description="Tetratricopeptide repeat protein" evidence="2">
    <location>
        <begin position="19"/>
        <end position="440"/>
    </location>
</feature>
<dbReference type="Proteomes" id="UP000315540">
    <property type="component" value="Unassembled WGS sequence"/>
</dbReference>
<organism evidence="3 4">
    <name type="scientific">Aquimarina algicola</name>
    <dbReference type="NCBI Taxonomy" id="2589995"/>
    <lineage>
        <taxon>Bacteria</taxon>
        <taxon>Pseudomonadati</taxon>
        <taxon>Bacteroidota</taxon>
        <taxon>Flavobacteriia</taxon>
        <taxon>Flavobacteriales</taxon>
        <taxon>Flavobacteriaceae</taxon>
        <taxon>Aquimarina</taxon>
    </lineage>
</organism>
<evidence type="ECO:0000256" key="1">
    <source>
        <dbReference type="SAM" id="Coils"/>
    </source>
</evidence>
<evidence type="ECO:0008006" key="5">
    <source>
        <dbReference type="Google" id="ProtNLM"/>
    </source>
</evidence>
<keyword evidence="2" id="KW-0732">Signal</keyword>
<dbReference type="EMBL" id="VFWZ01000002">
    <property type="protein sequence ID" value="TPN87099.1"/>
    <property type="molecule type" value="Genomic_DNA"/>
</dbReference>
<name>A0A504JK22_9FLAO</name>
<reference evidence="3 4" key="1">
    <citation type="submission" date="2019-06" db="EMBL/GenBank/DDBJ databases">
        <authorList>
            <person name="Meng X."/>
        </authorList>
    </citation>
    <scope>NUCLEOTIDE SEQUENCE [LARGE SCALE GENOMIC DNA]</scope>
    <source>
        <strain evidence="3 4">M625</strain>
    </source>
</reference>
<keyword evidence="1" id="KW-0175">Coiled coil</keyword>
<evidence type="ECO:0000256" key="2">
    <source>
        <dbReference type="SAM" id="SignalP"/>
    </source>
</evidence>